<keyword evidence="1" id="KW-0472">Membrane</keyword>
<name>A0A7Z0CNL2_9ACTN</name>
<keyword evidence="1" id="KW-1133">Transmembrane helix</keyword>
<keyword evidence="1" id="KW-0812">Transmembrane</keyword>
<dbReference type="AlphaFoldDB" id="A0A7Z0CNL2"/>
<evidence type="ECO:0000256" key="1">
    <source>
        <dbReference type="SAM" id="Phobius"/>
    </source>
</evidence>
<evidence type="ECO:0000313" key="3">
    <source>
        <dbReference type="Proteomes" id="UP000562045"/>
    </source>
</evidence>
<comment type="caution">
    <text evidence="2">The sequence shown here is derived from an EMBL/GenBank/DDBJ whole genome shotgun (WGS) entry which is preliminary data.</text>
</comment>
<feature type="transmembrane region" description="Helical" evidence="1">
    <location>
        <begin position="12"/>
        <end position="29"/>
    </location>
</feature>
<accession>A0A7Z0CNL2</accession>
<sequence>MPARGRGSCPLFLLVILLLFVIFMLIRFLSQKPRDGALGEQ</sequence>
<organism evidence="2 3">
    <name type="scientific">Nocardioides aromaticivorans</name>
    <dbReference type="NCBI Taxonomy" id="200618"/>
    <lineage>
        <taxon>Bacteria</taxon>
        <taxon>Bacillati</taxon>
        <taxon>Actinomycetota</taxon>
        <taxon>Actinomycetes</taxon>
        <taxon>Propionibacteriales</taxon>
        <taxon>Nocardioidaceae</taxon>
        <taxon>Nocardioides</taxon>
    </lineage>
</organism>
<proteinExistence type="predicted"/>
<dbReference type="Proteomes" id="UP000562045">
    <property type="component" value="Unassembled WGS sequence"/>
</dbReference>
<protein>
    <submittedName>
        <fullName evidence="2">Uncharacterized protein</fullName>
    </submittedName>
</protein>
<dbReference type="EMBL" id="JACBZM010000001">
    <property type="protein sequence ID" value="NYI44957.1"/>
    <property type="molecule type" value="Genomic_DNA"/>
</dbReference>
<evidence type="ECO:0000313" key="2">
    <source>
        <dbReference type="EMBL" id="NYI44957.1"/>
    </source>
</evidence>
<reference evidence="2 3" key="1">
    <citation type="submission" date="2020-07" db="EMBL/GenBank/DDBJ databases">
        <title>Sequencing the genomes of 1000 actinobacteria strains.</title>
        <authorList>
            <person name="Klenk H.-P."/>
        </authorList>
    </citation>
    <scope>NUCLEOTIDE SEQUENCE [LARGE SCALE GENOMIC DNA]</scope>
    <source>
        <strain evidence="2 3">DSM 15131</strain>
    </source>
</reference>
<gene>
    <name evidence="2" type="ORF">BJ993_002037</name>
</gene>